<dbReference type="PANTHER" id="PTHR12561:SF3">
    <property type="entry name" value="LIPOYLTRANSFERASE 1, MITOCHONDRIAL"/>
    <property type="match status" value="1"/>
</dbReference>
<dbReference type="FunFam" id="3.30.930.10:FF:000045">
    <property type="entry name" value="lipoyltransferase 1, mitochondrial"/>
    <property type="match status" value="1"/>
</dbReference>
<dbReference type="PANTHER" id="PTHR12561">
    <property type="entry name" value="LIPOATE-PROTEIN LIGASE"/>
    <property type="match status" value="1"/>
</dbReference>
<dbReference type="GO" id="GO:0005739">
    <property type="term" value="C:mitochondrion"/>
    <property type="evidence" value="ECO:0007669"/>
    <property type="project" value="TreeGrafter"/>
</dbReference>
<dbReference type="EnsemblMetazoa" id="XM_014394946.1">
    <property type="protein sequence ID" value="XP_014250432.1"/>
    <property type="gene ID" value="LOC106667181"/>
</dbReference>
<dbReference type="InterPro" id="IPR004562">
    <property type="entry name" value="LipoylTrfase_LipoateP_Ligase"/>
</dbReference>
<dbReference type="PROSITE" id="PS51733">
    <property type="entry name" value="BPL_LPL_CATALYTIC"/>
    <property type="match status" value="1"/>
</dbReference>
<dbReference type="OMA" id="RYQNWDW"/>
<name>A0A8I6RRX3_CIMLE</name>
<dbReference type="SUPFAM" id="SSF55681">
    <property type="entry name" value="Class II aaRS and biotin synthetases"/>
    <property type="match status" value="1"/>
</dbReference>
<dbReference type="GO" id="GO:0009249">
    <property type="term" value="P:protein lipoylation"/>
    <property type="evidence" value="ECO:0007669"/>
    <property type="project" value="InterPro"/>
</dbReference>
<evidence type="ECO:0000256" key="2">
    <source>
        <dbReference type="ARBA" id="ARBA00008242"/>
    </source>
</evidence>
<dbReference type="RefSeq" id="XP_014250432.1">
    <property type="nucleotide sequence ID" value="XM_014394946.1"/>
</dbReference>
<dbReference type="Gene3D" id="3.30.390.50">
    <property type="entry name" value="CO dehydrogenase flavoprotein, C-terminal domain"/>
    <property type="match status" value="1"/>
</dbReference>
<dbReference type="Proteomes" id="UP000494040">
    <property type="component" value="Unassembled WGS sequence"/>
</dbReference>
<feature type="domain" description="BPL/LPL catalytic" evidence="3">
    <location>
        <begin position="69"/>
        <end position="256"/>
    </location>
</feature>
<reference evidence="4" key="1">
    <citation type="submission" date="2022-01" db="UniProtKB">
        <authorList>
            <consortium name="EnsemblMetazoa"/>
        </authorList>
    </citation>
    <scope>IDENTIFICATION</scope>
</reference>
<dbReference type="CDD" id="cd16443">
    <property type="entry name" value="LplA"/>
    <property type="match status" value="1"/>
</dbReference>
<dbReference type="Gene3D" id="3.30.930.10">
    <property type="entry name" value="Bira Bifunctional Protein, Domain 2"/>
    <property type="match status" value="1"/>
</dbReference>
<evidence type="ECO:0000313" key="5">
    <source>
        <dbReference type="Proteomes" id="UP000494040"/>
    </source>
</evidence>
<dbReference type="GO" id="GO:0017118">
    <property type="term" value="F:lipoyltransferase activity"/>
    <property type="evidence" value="ECO:0007669"/>
    <property type="project" value="TreeGrafter"/>
</dbReference>
<protein>
    <recommendedName>
        <fullName evidence="3">BPL/LPL catalytic domain-containing protein</fullName>
    </recommendedName>
</protein>
<dbReference type="OrthoDB" id="201621at2759"/>
<dbReference type="Pfam" id="PF21948">
    <property type="entry name" value="LplA-B_cat"/>
    <property type="match status" value="1"/>
</dbReference>
<organism evidence="4 5">
    <name type="scientific">Cimex lectularius</name>
    <name type="common">Bed bug</name>
    <name type="synonym">Acanthia lectularia</name>
    <dbReference type="NCBI Taxonomy" id="79782"/>
    <lineage>
        <taxon>Eukaryota</taxon>
        <taxon>Metazoa</taxon>
        <taxon>Ecdysozoa</taxon>
        <taxon>Arthropoda</taxon>
        <taxon>Hexapoda</taxon>
        <taxon>Insecta</taxon>
        <taxon>Pterygota</taxon>
        <taxon>Neoptera</taxon>
        <taxon>Paraneoptera</taxon>
        <taxon>Hemiptera</taxon>
        <taxon>Heteroptera</taxon>
        <taxon>Panheteroptera</taxon>
        <taxon>Cimicomorpha</taxon>
        <taxon>Cimicidae</taxon>
        <taxon>Cimex</taxon>
    </lineage>
</organism>
<comment type="pathway">
    <text evidence="1">Protein modification; protein lipoylation via exogenous pathway; protein N(6)-(lipoyl)lysine from lipoate: step 2/2.</text>
</comment>
<dbReference type="InterPro" id="IPR045864">
    <property type="entry name" value="aa-tRNA-synth_II/BPL/LPL"/>
</dbReference>
<dbReference type="AlphaFoldDB" id="A0A8I6RRX3"/>
<evidence type="ECO:0000259" key="3">
    <source>
        <dbReference type="PROSITE" id="PS51733"/>
    </source>
</evidence>
<dbReference type="KEGG" id="clec:106667181"/>
<evidence type="ECO:0000256" key="1">
    <source>
        <dbReference type="ARBA" id="ARBA00005085"/>
    </source>
</evidence>
<dbReference type="InterPro" id="IPR004143">
    <property type="entry name" value="BPL_LPL_catalytic"/>
</dbReference>
<dbReference type="UniPathway" id="UPA00537">
    <property type="reaction ID" value="UER00595"/>
</dbReference>
<evidence type="ECO:0000313" key="4">
    <source>
        <dbReference type="EnsemblMetazoa" id="XP_014250432.1"/>
    </source>
</evidence>
<proteinExistence type="inferred from homology"/>
<dbReference type="GeneID" id="106667181"/>
<comment type="similarity">
    <text evidence="2">Belongs to the LplA family.</text>
</comment>
<sequence>MAFCVVRSALRGKIVTSLRQGFPRPLTCGLSTKEKVDEKDIKKSVFISQSSDVYTNLALEDWMYNNLDFTNHHVMLLWRNDPCVVIGRHQNPWCESDLTSLENNRVSLARRNSGGGAVYHDPGNLNITFFAPKQRYNRKNNLVLLAKTLEREWNLRPEISSKEDILIDDTYKISGTASRIGRLNTYHHCTLLVDVDKKLLKSSLVQNEEMSISGSTATKSAPSPTVNLKELHSGITVQKLVAEVGWQYLRTTALTQQDGGWNQVQKQNGFQLVNPSHDWFPGIDEIKNNLRTWEWRFGKTPKFTVSQDHNVGCGTVHIDINVEGGLVKDVCMTLPEDLSWGNLTGRVSMLTSARGQRFSPSIFTIVKQAIKQQQLHFTKEHQKQAARV</sequence>
<accession>A0A8I6RRX3</accession>
<keyword evidence="5" id="KW-1185">Reference proteome</keyword>
<dbReference type="CTD" id="51601"/>